<dbReference type="Proteomes" id="UP000325780">
    <property type="component" value="Unassembled WGS sequence"/>
</dbReference>
<protein>
    <submittedName>
        <fullName evidence="7">FAD/NAD(P)-binding domain-containing protein</fullName>
    </submittedName>
</protein>
<evidence type="ECO:0000256" key="4">
    <source>
        <dbReference type="ARBA" id="ARBA00023002"/>
    </source>
</evidence>
<dbReference type="GO" id="GO:0071949">
    <property type="term" value="F:FAD binding"/>
    <property type="evidence" value="ECO:0007669"/>
    <property type="project" value="InterPro"/>
</dbReference>
<dbReference type="SUPFAM" id="SSF54373">
    <property type="entry name" value="FAD-linked reductases, C-terminal domain"/>
    <property type="match status" value="1"/>
</dbReference>
<feature type="domain" description="FAD-binding" evidence="6">
    <location>
        <begin position="61"/>
        <end position="328"/>
    </location>
</feature>
<keyword evidence="8" id="KW-1185">Reference proteome</keyword>
<dbReference type="InterPro" id="IPR002938">
    <property type="entry name" value="FAD-bd"/>
</dbReference>
<evidence type="ECO:0000256" key="5">
    <source>
        <dbReference type="ARBA" id="ARBA00023033"/>
    </source>
</evidence>
<organism evidence="7 8">
    <name type="scientific">Aspergillus avenaceus</name>
    <dbReference type="NCBI Taxonomy" id="36643"/>
    <lineage>
        <taxon>Eukaryota</taxon>
        <taxon>Fungi</taxon>
        <taxon>Dikarya</taxon>
        <taxon>Ascomycota</taxon>
        <taxon>Pezizomycotina</taxon>
        <taxon>Eurotiomycetes</taxon>
        <taxon>Eurotiomycetidae</taxon>
        <taxon>Eurotiales</taxon>
        <taxon>Aspergillaceae</taxon>
        <taxon>Aspergillus</taxon>
        <taxon>Aspergillus subgen. Circumdati</taxon>
    </lineage>
</organism>
<keyword evidence="4" id="KW-0560">Oxidoreductase</keyword>
<reference evidence="7 8" key="1">
    <citation type="submission" date="2019-04" db="EMBL/GenBank/DDBJ databases">
        <title>Friends and foes A comparative genomics study of 23 Aspergillus species from section Flavi.</title>
        <authorList>
            <consortium name="DOE Joint Genome Institute"/>
            <person name="Kjaerbolling I."/>
            <person name="Vesth T."/>
            <person name="Frisvad J.C."/>
            <person name="Nybo J.L."/>
            <person name="Theobald S."/>
            <person name="Kildgaard S."/>
            <person name="Isbrandt T."/>
            <person name="Kuo A."/>
            <person name="Sato A."/>
            <person name="Lyhne E.K."/>
            <person name="Kogle M.E."/>
            <person name="Wiebenga A."/>
            <person name="Kun R.S."/>
            <person name="Lubbers R.J."/>
            <person name="Makela M.R."/>
            <person name="Barry K."/>
            <person name="Chovatia M."/>
            <person name="Clum A."/>
            <person name="Daum C."/>
            <person name="Haridas S."/>
            <person name="He G."/>
            <person name="LaButti K."/>
            <person name="Lipzen A."/>
            <person name="Mondo S."/>
            <person name="Riley R."/>
            <person name="Salamov A."/>
            <person name="Simmons B.A."/>
            <person name="Magnuson J.K."/>
            <person name="Henrissat B."/>
            <person name="Mortensen U.H."/>
            <person name="Larsen T.O."/>
            <person name="Devries R.P."/>
            <person name="Grigoriev I.V."/>
            <person name="Machida M."/>
            <person name="Baker S.E."/>
            <person name="Andersen M.R."/>
        </authorList>
    </citation>
    <scope>NUCLEOTIDE SEQUENCE [LARGE SCALE GENOMIC DNA]</scope>
    <source>
        <strain evidence="7 8">IBT 18842</strain>
    </source>
</reference>
<evidence type="ECO:0000256" key="2">
    <source>
        <dbReference type="ARBA" id="ARBA00022630"/>
    </source>
</evidence>
<keyword evidence="2" id="KW-0285">Flavoprotein</keyword>
<keyword evidence="3" id="KW-0274">FAD</keyword>
<dbReference type="SUPFAM" id="SSF51905">
    <property type="entry name" value="FAD/NAD(P)-binding domain"/>
    <property type="match status" value="1"/>
</dbReference>
<dbReference type="EMBL" id="ML742088">
    <property type="protein sequence ID" value="KAE8150685.1"/>
    <property type="molecule type" value="Genomic_DNA"/>
</dbReference>
<keyword evidence="5" id="KW-0503">Monooxygenase</keyword>
<dbReference type="OrthoDB" id="9993796at2759"/>
<name>A0A5N6TWD0_ASPAV</name>
<evidence type="ECO:0000256" key="1">
    <source>
        <dbReference type="ARBA" id="ARBA00007992"/>
    </source>
</evidence>
<evidence type="ECO:0000313" key="7">
    <source>
        <dbReference type="EMBL" id="KAE8150685.1"/>
    </source>
</evidence>
<dbReference type="Gene3D" id="3.50.50.60">
    <property type="entry name" value="FAD/NAD(P)-binding domain"/>
    <property type="match status" value="1"/>
</dbReference>
<accession>A0A5N6TWD0</accession>
<comment type="similarity">
    <text evidence="1">Belongs to the paxM FAD-dependent monooxygenase family.</text>
</comment>
<dbReference type="InterPro" id="IPR050493">
    <property type="entry name" value="FAD-dep_Monooxygenase_BioMet"/>
</dbReference>
<dbReference type="PANTHER" id="PTHR13789:SF317">
    <property type="entry name" value="FAD-BINDING DOMAIN-CONTAINING PROTEIN-RELATED"/>
    <property type="match status" value="1"/>
</dbReference>
<dbReference type="AlphaFoldDB" id="A0A5N6TWD0"/>
<dbReference type="GO" id="GO:0004497">
    <property type="term" value="F:monooxygenase activity"/>
    <property type="evidence" value="ECO:0007669"/>
    <property type="project" value="UniProtKB-KW"/>
</dbReference>
<evidence type="ECO:0000259" key="6">
    <source>
        <dbReference type="Pfam" id="PF01494"/>
    </source>
</evidence>
<evidence type="ECO:0000313" key="8">
    <source>
        <dbReference type="Proteomes" id="UP000325780"/>
    </source>
</evidence>
<sequence>MQVLEKSKFARETGAAIHIPPNCTALLLSIGVDPKDFGGTLLEQIHNYTFSGHTKHKKEFSPVRHQWQAEWYLVHRVDLHNNLKQRLLKTPTPLHTGCTITSVDIDSDRPSVTLDDGRVFTCDLLLGADGLHSLLRTHIAPTHPAPKPVGKSCFRWLLPVDELRDHPATKETVGHPGVFIEWSADDRRFVAYPCSDSKVFNICGFLPTAEAGMYGDGWQAKGDKSLLAKAFSDFTPAVKHLIDSAGEDLKVWELFDMARLPSWVKGRAALLGDAAHPFQPYMGQGAAMAIEDALSLATLLPLGTKIGDIPARLGLYEQARMDRVEYVMTYTRLNGADENNLSVRRIPPEEMIRVMGVCFAHNEIESSRALLGEEARL</sequence>
<evidence type="ECO:0000256" key="3">
    <source>
        <dbReference type="ARBA" id="ARBA00022827"/>
    </source>
</evidence>
<dbReference type="Pfam" id="PF01494">
    <property type="entry name" value="FAD_binding_3"/>
    <property type="match status" value="1"/>
</dbReference>
<dbReference type="PRINTS" id="PR00420">
    <property type="entry name" value="RNGMNOXGNASE"/>
</dbReference>
<dbReference type="PANTHER" id="PTHR13789">
    <property type="entry name" value="MONOOXYGENASE"/>
    <property type="match status" value="1"/>
</dbReference>
<proteinExistence type="inferred from homology"/>
<gene>
    <name evidence="7" type="ORF">BDV25DRAFT_107381</name>
</gene>
<dbReference type="InterPro" id="IPR036188">
    <property type="entry name" value="FAD/NAD-bd_sf"/>
</dbReference>